<dbReference type="EMBL" id="BDGU01000028">
    <property type="protein sequence ID" value="GAW00255.1"/>
    <property type="molecule type" value="Genomic_DNA"/>
</dbReference>
<dbReference type="GO" id="GO:0042729">
    <property type="term" value="C:DASH complex"/>
    <property type="evidence" value="ECO:0007669"/>
    <property type="project" value="InterPro"/>
</dbReference>
<keyword evidence="6" id="KW-0963">Cytoplasm</keyword>
<feature type="transmembrane region" description="Helical" evidence="18">
    <location>
        <begin position="163"/>
        <end position="186"/>
    </location>
</feature>
<comment type="caution">
    <text evidence="19">The sequence shown here is derived from an EMBL/GenBank/DDBJ whole genome shotgun (WGS) entry which is preliminary data.</text>
</comment>
<gene>
    <name evidence="19" type="ORF">LENED_001757</name>
</gene>
<dbReference type="PANTHER" id="PTHR28017">
    <property type="entry name" value="DASH COMPLEX SUBUNIT DAD3"/>
    <property type="match status" value="1"/>
</dbReference>
<evidence type="ECO:0000256" key="15">
    <source>
        <dbReference type="ARBA" id="ARBA00023328"/>
    </source>
</evidence>
<evidence type="ECO:0000256" key="8">
    <source>
        <dbReference type="ARBA" id="ARBA00022701"/>
    </source>
</evidence>
<dbReference type="GO" id="GO:0005874">
    <property type="term" value="C:microtubule"/>
    <property type="evidence" value="ECO:0007669"/>
    <property type="project" value="UniProtKB-KW"/>
</dbReference>
<evidence type="ECO:0000256" key="11">
    <source>
        <dbReference type="ARBA" id="ARBA00022838"/>
    </source>
</evidence>
<feature type="transmembrane region" description="Helical" evidence="18">
    <location>
        <begin position="55"/>
        <end position="77"/>
    </location>
</feature>
<reference evidence="19 20" key="2">
    <citation type="submission" date="2017-02" db="EMBL/GenBank/DDBJ databases">
        <title>A genome survey and senescence transcriptome analysis in Lentinula edodes.</title>
        <authorList>
            <person name="Sakamoto Y."/>
            <person name="Nakade K."/>
            <person name="Sato S."/>
            <person name="Yoshida Y."/>
            <person name="Miyazaki K."/>
            <person name="Natsume S."/>
            <person name="Konno N."/>
        </authorList>
    </citation>
    <scope>NUCLEOTIDE SEQUENCE [LARGE SCALE GENOMIC DNA]</scope>
    <source>
        <strain evidence="19 20">NBRC 111202</strain>
    </source>
</reference>
<dbReference type="GO" id="GO:0051010">
    <property type="term" value="F:microtubule plus-end binding"/>
    <property type="evidence" value="ECO:0007669"/>
    <property type="project" value="TreeGrafter"/>
</dbReference>
<keyword evidence="5" id="KW-0158">Chromosome</keyword>
<evidence type="ECO:0000256" key="6">
    <source>
        <dbReference type="ARBA" id="ARBA00022490"/>
    </source>
</evidence>
<keyword evidence="8" id="KW-0493">Microtubule</keyword>
<protein>
    <recommendedName>
        <fullName evidence="16">DASH complex subunit DAD3</fullName>
    </recommendedName>
    <alternativeName>
        <fullName evidence="17">Outer kinetochore protein DAD3</fullName>
    </alternativeName>
</protein>
<reference evidence="19 20" key="1">
    <citation type="submission" date="2016-08" db="EMBL/GenBank/DDBJ databases">
        <authorList>
            <consortium name="Lentinula edodes genome sequencing consortium"/>
            <person name="Sakamoto Y."/>
            <person name="Nakade K."/>
            <person name="Sato S."/>
            <person name="Yoshida Y."/>
            <person name="Miyazaki K."/>
            <person name="Natsume S."/>
            <person name="Konno N."/>
        </authorList>
    </citation>
    <scope>NUCLEOTIDE SEQUENCE [LARGE SCALE GENOMIC DNA]</scope>
    <source>
        <strain evidence="19 20">NBRC 111202</strain>
    </source>
</reference>
<evidence type="ECO:0000256" key="16">
    <source>
        <dbReference type="ARBA" id="ARBA00044179"/>
    </source>
</evidence>
<keyword evidence="9" id="KW-0498">Mitosis</keyword>
<dbReference type="GO" id="GO:0008608">
    <property type="term" value="P:attachment of spindle microtubules to kinetochore"/>
    <property type="evidence" value="ECO:0007669"/>
    <property type="project" value="InterPro"/>
</dbReference>
<evidence type="ECO:0000256" key="17">
    <source>
        <dbReference type="ARBA" id="ARBA00044305"/>
    </source>
</evidence>
<dbReference type="STRING" id="5353.A0A1Q3DZ38"/>
<keyword evidence="18" id="KW-0472">Membrane</keyword>
<dbReference type="GO" id="GO:0072686">
    <property type="term" value="C:mitotic spindle"/>
    <property type="evidence" value="ECO:0007669"/>
    <property type="project" value="InterPro"/>
</dbReference>
<comment type="similarity">
    <text evidence="4">Belongs to the DASH complex DAD3 family.</text>
</comment>
<feature type="transmembrane region" description="Helical" evidence="18">
    <location>
        <begin position="129"/>
        <end position="151"/>
    </location>
</feature>
<dbReference type="Proteomes" id="UP000188533">
    <property type="component" value="Unassembled WGS sequence"/>
</dbReference>
<proteinExistence type="inferred from homology"/>
<evidence type="ECO:0000256" key="12">
    <source>
        <dbReference type="ARBA" id="ARBA00023212"/>
    </source>
</evidence>
<keyword evidence="12" id="KW-0206">Cytoskeleton</keyword>
<evidence type="ECO:0000313" key="20">
    <source>
        <dbReference type="Proteomes" id="UP000188533"/>
    </source>
</evidence>
<dbReference type="AlphaFoldDB" id="A0A1Q3DZ38"/>
<evidence type="ECO:0000256" key="9">
    <source>
        <dbReference type="ARBA" id="ARBA00022776"/>
    </source>
</evidence>
<keyword evidence="18" id="KW-1133">Transmembrane helix</keyword>
<sequence length="429" mass="47817">MAVGAINLQAAANAPLAASPGFLLAGAWVNLLLYTIELLVGTYFLFKTPGKHAKALVAVALLVDTISTISVCQFTWMSLRRSRIVANNSPKAIAEPFLLASMMSSLAATIEESYFAFRLWTITRSKITMTILVILIYLPMTFVIASIGLAFNSGVAVDQAKLATLNIIASFMGAFTDTIIAVYLVYKLKTINALQFSYLTKCLIRKIITYTVACGLITALFTIATSVLAFSSVGPFLLFFDCNGRVYTLTILLNFITFHEWRKDYDEKRRSTRNNNDNDNSDFQWKGSTWSRRFRSSQSSTTSPRYPPSVLSRNRSAVSVMRTEIHGAVMDGFQKPVPGPPFSMESIFKAEVLWEYAKLAQNVKLVTTKTRKLMDEPDQMLVARLRSLETKMGLVMVLFKASVWNVINEQPVDVQYGPAETSEDTTIRQ</sequence>
<accession>A0A1Q3DZ38</accession>
<dbReference type="PANTHER" id="PTHR28017:SF1">
    <property type="entry name" value="DASH COMPLEX SUBUNIT DAD3"/>
    <property type="match status" value="1"/>
</dbReference>
<organism evidence="19 20">
    <name type="scientific">Lentinula edodes</name>
    <name type="common">Shiitake mushroom</name>
    <name type="synonym">Lentinus edodes</name>
    <dbReference type="NCBI Taxonomy" id="5353"/>
    <lineage>
        <taxon>Eukaryota</taxon>
        <taxon>Fungi</taxon>
        <taxon>Dikarya</taxon>
        <taxon>Basidiomycota</taxon>
        <taxon>Agaricomycotina</taxon>
        <taxon>Agaricomycetes</taxon>
        <taxon>Agaricomycetidae</taxon>
        <taxon>Agaricales</taxon>
        <taxon>Marasmiineae</taxon>
        <taxon>Omphalotaceae</taxon>
        <taxon>Lentinula</taxon>
    </lineage>
</organism>
<dbReference type="GO" id="GO:0051301">
    <property type="term" value="P:cell division"/>
    <property type="evidence" value="ECO:0007669"/>
    <property type="project" value="UniProtKB-KW"/>
</dbReference>
<evidence type="ECO:0000256" key="10">
    <source>
        <dbReference type="ARBA" id="ARBA00022829"/>
    </source>
</evidence>
<evidence type="ECO:0000256" key="2">
    <source>
        <dbReference type="ARBA" id="ARBA00004186"/>
    </source>
</evidence>
<keyword evidence="14" id="KW-0131">Cell cycle</keyword>
<keyword evidence="13" id="KW-0539">Nucleus</keyword>
<evidence type="ECO:0000256" key="7">
    <source>
        <dbReference type="ARBA" id="ARBA00022618"/>
    </source>
</evidence>
<keyword evidence="10" id="KW-0159">Chromosome partition</keyword>
<keyword evidence="11" id="KW-0995">Kinetochore</keyword>
<evidence type="ECO:0000256" key="4">
    <source>
        <dbReference type="ARBA" id="ARBA00006277"/>
    </source>
</evidence>
<keyword evidence="7" id="KW-0132">Cell division</keyword>
<keyword evidence="20" id="KW-1185">Reference proteome</keyword>
<keyword evidence="15" id="KW-0137">Centromere</keyword>
<evidence type="ECO:0000256" key="5">
    <source>
        <dbReference type="ARBA" id="ARBA00022454"/>
    </source>
</evidence>
<evidence type="ECO:0000256" key="13">
    <source>
        <dbReference type="ARBA" id="ARBA00023242"/>
    </source>
</evidence>
<evidence type="ECO:0000256" key="18">
    <source>
        <dbReference type="SAM" id="Phobius"/>
    </source>
</evidence>
<evidence type="ECO:0000256" key="14">
    <source>
        <dbReference type="ARBA" id="ARBA00023306"/>
    </source>
</evidence>
<name>A0A1Q3DZ38_LENED</name>
<dbReference type="Pfam" id="PF08656">
    <property type="entry name" value="DASH_Dad3"/>
    <property type="match status" value="1"/>
</dbReference>
<dbReference type="InterPro" id="IPR013965">
    <property type="entry name" value="DASH_Dad3"/>
</dbReference>
<comment type="subcellular location">
    <subcellularLocation>
        <location evidence="3">Chromosome</location>
        <location evidence="3">Centromere</location>
        <location evidence="3">Kinetochore</location>
    </subcellularLocation>
    <subcellularLocation>
        <location evidence="2">Cytoplasm</location>
        <location evidence="2">Cytoskeleton</location>
        <location evidence="2">Spindle</location>
    </subcellularLocation>
    <subcellularLocation>
        <location evidence="1">Nucleus</location>
    </subcellularLocation>
</comment>
<feature type="transmembrane region" description="Helical" evidence="18">
    <location>
        <begin position="97"/>
        <end position="117"/>
    </location>
</feature>
<evidence type="ECO:0000256" key="1">
    <source>
        <dbReference type="ARBA" id="ARBA00004123"/>
    </source>
</evidence>
<evidence type="ECO:0000256" key="3">
    <source>
        <dbReference type="ARBA" id="ARBA00004629"/>
    </source>
</evidence>
<feature type="transmembrane region" description="Helical" evidence="18">
    <location>
        <begin position="207"/>
        <end position="230"/>
    </location>
</feature>
<evidence type="ECO:0000313" key="19">
    <source>
        <dbReference type="EMBL" id="GAW00255.1"/>
    </source>
</evidence>
<keyword evidence="18" id="KW-0812">Transmembrane</keyword>
<feature type="transmembrane region" description="Helical" evidence="18">
    <location>
        <begin position="22"/>
        <end position="46"/>
    </location>
</feature>